<comment type="caution">
    <text evidence="2">The sequence shown here is derived from an EMBL/GenBank/DDBJ whole genome shotgun (WGS) entry which is preliminary data.</text>
</comment>
<evidence type="ECO:0000313" key="2">
    <source>
        <dbReference type="EMBL" id="MBE6267162.1"/>
    </source>
</evidence>
<evidence type="ECO:0000259" key="1">
    <source>
        <dbReference type="Pfam" id="PF07791"/>
    </source>
</evidence>
<reference evidence="2" key="1">
    <citation type="submission" date="2019-04" db="EMBL/GenBank/DDBJ databases">
        <title>Evolution of Biomass-Degrading Anaerobic Consortia Revealed by Metagenomics.</title>
        <authorList>
            <person name="Peng X."/>
        </authorList>
    </citation>
    <scope>NUCLEOTIDE SEQUENCE</scope>
    <source>
        <strain evidence="2">SIG141</strain>
    </source>
</reference>
<dbReference type="Pfam" id="PF07791">
    <property type="entry name" value="Imm11"/>
    <property type="match status" value="1"/>
</dbReference>
<protein>
    <recommendedName>
        <fullName evidence="1">Immunity MXAN-0049 protein domain-containing protein</fullName>
    </recommendedName>
</protein>
<gene>
    <name evidence="2" type="ORF">E7102_11985</name>
</gene>
<dbReference type="EMBL" id="SUYD01000017">
    <property type="protein sequence ID" value="MBE6267162.1"/>
    <property type="molecule type" value="Genomic_DNA"/>
</dbReference>
<accession>A0A928BUE0</accession>
<evidence type="ECO:0000313" key="3">
    <source>
        <dbReference type="Proteomes" id="UP000763088"/>
    </source>
</evidence>
<dbReference type="Proteomes" id="UP000763088">
    <property type="component" value="Unassembled WGS sequence"/>
</dbReference>
<dbReference type="InterPro" id="IPR012433">
    <property type="entry name" value="Imm11"/>
</dbReference>
<name>A0A928BUE0_XYLRU</name>
<sequence>MRYYRIIEDGYDKKGGVMYTPSDRTFPIACDAKEVVDWQSLVVELKDGDYCHFCQCTGGANMVSKEFKDVLCQYIPDDYAVEFLPVKVKSKEYGDREYYILHFTKIFDVIDKDSTIYVDGTDAIIKLALDYDKVKDLHLFNSQPSISDVIISDEIRRQLKKEKLDEGIEFVPITCVKR</sequence>
<dbReference type="AlphaFoldDB" id="A0A928BUE0"/>
<feature type="domain" description="Immunity MXAN-0049 protein" evidence="1">
    <location>
        <begin position="17"/>
        <end position="172"/>
    </location>
</feature>
<organism evidence="2 3">
    <name type="scientific">Xylanibacter ruminicola</name>
    <name type="common">Prevotella ruminicola</name>
    <dbReference type="NCBI Taxonomy" id="839"/>
    <lineage>
        <taxon>Bacteria</taxon>
        <taxon>Pseudomonadati</taxon>
        <taxon>Bacteroidota</taxon>
        <taxon>Bacteroidia</taxon>
        <taxon>Bacteroidales</taxon>
        <taxon>Prevotellaceae</taxon>
        <taxon>Xylanibacter</taxon>
    </lineage>
</organism>
<proteinExistence type="predicted"/>